<sequence length="534" mass="61604">MSAKKELLQQLISSIKERNGKPVNPRVVSATIESLGIRDVDVVDDYGFESIPHLAIYVYEQLTQEAELKNKYQKAAEAKNLKKISLNAYTSVRRKMLIKEYSTGIFHLFPVFLQVISIIIFGISLWTYVGFNNLQSTAVVLGVIIGLVTTGGFVQVIGKQVSFYWYNEDYLMTKRTTQKILWTGVKTLIITFFIISGLNFFIHLYPYQFVLIVFIYSLLIGVLLLVLSPLYTVKQRWVISVSIVAGTGTTLALYFFTRISIYFVHWMGILVAIGIAIFYLNYFFKRTVKVKKGLYHATPKMMLSVYRSFNYFFYGILIYTFIFTDRILAWSSTLNRNLPYVVYYEKDYEIGMDLAILVFFLLAGVLEYSITSFSRNMDYWQRKLKYNKIEVFNSNMKKLYFKHLRIFAISAVIIALFLYGVITKPWGYEAGFDETLSPLSIKVCLIGSFGYLFLTLGMLNVLYLYTLNQHKKPLKAILIAFLLNLAFGISLSRMVAYEDSVIGMLIGSLFFMGYTTVATLKFLKNLDYYFYAAY</sequence>
<feature type="transmembrane region" description="Helical" evidence="1">
    <location>
        <begin position="350"/>
        <end position="370"/>
    </location>
</feature>
<comment type="caution">
    <text evidence="2">The sequence shown here is derived from an EMBL/GenBank/DDBJ whole genome shotgun (WGS) entry which is preliminary data.</text>
</comment>
<gene>
    <name evidence="2" type="ORF">GCM10008088_09220</name>
</gene>
<protein>
    <recommendedName>
        <fullName evidence="4">Exopolysaccharide Exporter (EPS-E)</fullName>
    </recommendedName>
</protein>
<keyword evidence="1" id="KW-0472">Membrane</keyword>
<feature type="transmembrane region" description="Helical" evidence="1">
    <location>
        <begin position="104"/>
        <end position="126"/>
    </location>
</feature>
<keyword evidence="1" id="KW-1133">Transmembrane helix</keyword>
<evidence type="ECO:0000256" key="1">
    <source>
        <dbReference type="SAM" id="Phobius"/>
    </source>
</evidence>
<evidence type="ECO:0008006" key="4">
    <source>
        <dbReference type="Google" id="ProtNLM"/>
    </source>
</evidence>
<feature type="transmembrane region" description="Helical" evidence="1">
    <location>
        <begin position="406"/>
        <end position="427"/>
    </location>
</feature>
<organism evidence="2 3">
    <name type="scientific">Mesonia mobilis</name>
    <dbReference type="NCBI Taxonomy" id="369791"/>
    <lineage>
        <taxon>Bacteria</taxon>
        <taxon>Pseudomonadati</taxon>
        <taxon>Bacteroidota</taxon>
        <taxon>Flavobacteriia</taxon>
        <taxon>Flavobacteriales</taxon>
        <taxon>Flavobacteriaceae</taxon>
        <taxon>Mesonia</taxon>
    </lineage>
</organism>
<feature type="transmembrane region" description="Helical" evidence="1">
    <location>
        <begin position="179"/>
        <end position="202"/>
    </location>
</feature>
<feature type="transmembrane region" description="Helical" evidence="1">
    <location>
        <begin position="237"/>
        <end position="257"/>
    </location>
</feature>
<feature type="transmembrane region" description="Helical" evidence="1">
    <location>
        <begin position="138"/>
        <end position="158"/>
    </location>
</feature>
<feature type="transmembrane region" description="Helical" evidence="1">
    <location>
        <begin position="263"/>
        <end position="284"/>
    </location>
</feature>
<reference evidence="3" key="1">
    <citation type="journal article" date="2019" name="Int. J. Syst. Evol. Microbiol.">
        <title>The Global Catalogue of Microorganisms (GCM) 10K type strain sequencing project: providing services to taxonomists for standard genome sequencing and annotation.</title>
        <authorList>
            <consortium name="The Broad Institute Genomics Platform"/>
            <consortium name="The Broad Institute Genome Sequencing Center for Infectious Disease"/>
            <person name="Wu L."/>
            <person name="Ma J."/>
        </authorList>
    </citation>
    <scope>NUCLEOTIDE SEQUENCE [LARGE SCALE GENOMIC DNA]</scope>
    <source>
        <strain evidence="3">KCTC 12708</strain>
    </source>
</reference>
<feature type="transmembrane region" description="Helical" evidence="1">
    <location>
        <begin position="477"/>
        <end position="496"/>
    </location>
</feature>
<keyword evidence="3" id="KW-1185">Reference proteome</keyword>
<name>A0ABQ3BL39_9FLAO</name>
<feature type="transmembrane region" description="Helical" evidence="1">
    <location>
        <begin position="208"/>
        <end position="230"/>
    </location>
</feature>
<keyword evidence="1" id="KW-0812">Transmembrane</keyword>
<dbReference type="Pfam" id="PF16933">
    <property type="entry name" value="PelG"/>
    <property type="match status" value="1"/>
</dbReference>
<feature type="transmembrane region" description="Helical" evidence="1">
    <location>
        <begin position="439"/>
        <end position="465"/>
    </location>
</feature>
<accession>A0ABQ3BL39</accession>
<evidence type="ECO:0000313" key="2">
    <source>
        <dbReference type="EMBL" id="GGZ49904.1"/>
    </source>
</evidence>
<dbReference type="GeneID" id="94368587"/>
<evidence type="ECO:0000313" key="3">
    <source>
        <dbReference type="Proteomes" id="UP000615593"/>
    </source>
</evidence>
<feature type="transmembrane region" description="Helical" evidence="1">
    <location>
        <begin position="311"/>
        <end position="330"/>
    </location>
</feature>
<dbReference type="Proteomes" id="UP000615593">
    <property type="component" value="Unassembled WGS sequence"/>
</dbReference>
<proteinExistence type="predicted"/>
<dbReference type="RefSeq" id="WP_027883895.1">
    <property type="nucleotide sequence ID" value="NZ_BMWY01000002.1"/>
</dbReference>
<dbReference type="InterPro" id="IPR031617">
    <property type="entry name" value="PelG"/>
</dbReference>
<feature type="transmembrane region" description="Helical" evidence="1">
    <location>
        <begin position="502"/>
        <end position="523"/>
    </location>
</feature>
<dbReference type="EMBL" id="BMWY01000002">
    <property type="protein sequence ID" value="GGZ49904.1"/>
    <property type="molecule type" value="Genomic_DNA"/>
</dbReference>